<keyword evidence="1" id="KW-1133">Transmembrane helix</keyword>
<keyword evidence="1" id="KW-0812">Transmembrane</keyword>
<keyword evidence="1" id="KW-0472">Membrane</keyword>
<evidence type="ECO:0000313" key="2">
    <source>
        <dbReference type="EMBL" id="KAG6379648.1"/>
    </source>
</evidence>
<sequence length="58" mass="6412">MIPHGRFDKDTRPMKRPRKGVGYLQALVPRDRTSFVSGFISSVIAMLALAVALGKLKL</sequence>
<evidence type="ECO:0000313" key="3">
    <source>
        <dbReference type="Proteomes" id="UP000683000"/>
    </source>
</evidence>
<dbReference type="AlphaFoldDB" id="A0A8I2YZ40"/>
<dbReference type="EMBL" id="JAGFBS010000004">
    <property type="protein sequence ID" value="KAG6379648.1"/>
    <property type="molecule type" value="Genomic_DNA"/>
</dbReference>
<keyword evidence="3" id="KW-1185">Reference proteome</keyword>
<proteinExistence type="predicted"/>
<feature type="transmembrane region" description="Helical" evidence="1">
    <location>
        <begin position="35"/>
        <end position="54"/>
    </location>
</feature>
<dbReference type="OrthoDB" id="539398at2759"/>
<evidence type="ECO:0000256" key="1">
    <source>
        <dbReference type="SAM" id="Phobius"/>
    </source>
</evidence>
<protein>
    <submittedName>
        <fullName evidence="2">Uncharacterized protein</fullName>
    </submittedName>
</protein>
<name>A0A8I2YZ40_9AGAM</name>
<organism evidence="2 3">
    <name type="scientific">Boletus reticuloceps</name>
    <dbReference type="NCBI Taxonomy" id="495285"/>
    <lineage>
        <taxon>Eukaryota</taxon>
        <taxon>Fungi</taxon>
        <taxon>Dikarya</taxon>
        <taxon>Basidiomycota</taxon>
        <taxon>Agaricomycotina</taxon>
        <taxon>Agaricomycetes</taxon>
        <taxon>Agaricomycetidae</taxon>
        <taxon>Boletales</taxon>
        <taxon>Boletineae</taxon>
        <taxon>Boletaceae</taxon>
        <taxon>Boletoideae</taxon>
        <taxon>Boletus</taxon>
    </lineage>
</organism>
<dbReference type="Proteomes" id="UP000683000">
    <property type="component" value="Unassembled WGS sequence"/>
</dbReference>
<comment type="caution">
    <text evidence="2">The sequence shown here is derived from an EMBL/GenBank/DDBJ whole genome shotgun (WGS) entry which is preliminary data.</text>
</comment>
<gene>
    <name evidence="2" type="ORF">JVT61DRAFT_10167</name>
</gene>
<reference evidence="2" key="1">
    <citation type="submission" date="2021-03" db="EMBL/GenBank/DDBJ databases">
        <title>Evolutionary innovations through gain and loss of genes in the ectomycorrhizal Boletales.</title>
        <authorList>
            <person name="Wu G."/>
            <person name="Miyauchi S."/>
            <person name="Morin E."/>
            <person name="Yang Z.-L."/>
            <person name="Xu J."/>
            <person name="Martin F.M."/>
        </authorList>
    </citation>
    <scope>NUCLEOTIDE SEQUENCE</scope>
    <source>
        <strain evidence="2">BR01</strain>
    </source>
</reference>
<accession>A0A8I2YZ40</accession>